<dbReference type="InterPro" id="IPR027417">
    <property type="entry name" value="P-loop_NTPase"/>
</dbReference>
<dbReference type="Pfam" id="PF07693">
    <property type="entry name" value="KAP_NTPase"/>
    <property type="match status" value="1"/>
</dbReference>
<dbReference type="AlphaFoldDB" id="A0A7G9ZBP4"/>
<gene>
    <name evidence="2" type="ORF">NMCMJOEM_00016</name>
</gene>
<protein>
    <recommendedName>
        <fullName evidence="1">KAP NTPase domain-containing protein</fullName>
    </recommendedName>
</protein>
<dbReference type="SUPFAM" id="SSF52540">
    <property type="entry name" value="P-loop containing nucleoside triphosphate hydrolases"/>
    <property type="match status" value="1"/>
</dbReference>
<proteinExistence type="predicted"/>
<feature type="domain" description="KAP NTPase" evidence="1">
    <location>
        <begin position="53"/>
        <end position="84"/>
    </location>
</feature>
<evidence type="ECO:0000313" key="2">
    <source>
        <dbReference type="EMBL" id="QNO57678.1"/>
    </source>
</evidence>
<organism evidence="2">
    <name type="scientific">Candidatus Methanophaga sp. ANME-1 ERB7</name>
    <dbReference type="NCBI Taxonomy" id="2759913"/>
    <lineage>
        <taxon>Archaea</taxon>
        <taxon>Methanobacteriati</taxon>
        <taxon>Methanobacteriota</taxon>
        <taxon>Stenosarchaea group</taxon>
        <taxon>Methanomicrobia</taxon>
        <taxon>Candidatus Methanophagales</taxon>
        <taxon>Candidatus Methanophagaceae</taxon>
        <taxon>Candidatus Methanophaga</taxon>
    </lineage>
</organism>
<name>A0A7G9ZBP4_9EURY</name>
<dbReference type="EMBL" id="MT631699">
    <property type="protein sequence ID" value="QNO57678.1"/>
    <property type="molecule type" value="Genomic_DNA"/>
</dbReference>
<evidence type="ECO:0000259" key="1">
    <source>
        <dbReference type="Pfam" id="PF07693"/>
    </source>
</evidence>
<reference evidence="2" key="1">
    <citation type="submission" date="2020-06" db="EMBL/GenBank/DDBJ databases">
        <title>Unique genomic features of the anaerobic methanotrophic archaea.</title>
        <authorList>
            <person name="Chadwick G.L."/>
            <person name="Skennerton C.T."/>
            <person name="Laso-Perez R."/>
            <person name="Leu A.O."/>
            <person name="Speth D.R."/>
            <person name="Yu H."/>
            <person name="Morgan-Lang C."/>
            <person name="Hatzenpichler R."/>
            <person name="Goudeau D."/>
            <person name="Malmstrom R."/>
            <person name="Brazelton W.J."/>
            <person name="Woyke T."/>
            <person name="Hallam S.J."/>
            <person name="Tyson G.W."/>
            <person name="Wegener G."/>
            <person name="Boetius A."/>
            <person name="Orphan V."/>
        </authorList>
    </citation>
    <scope>NUCLEOTIDE SEQUENCE</scope>
</reference>
<accession>A0A7G9ZBP4</accession>
<sequence>MVFRNTKALPKKHLSYNIMVSKFSDVAVGLSEDILGFRDYADGVIAIMNRIPKEDTPFTIAIFGSWGSGKTSFMQIMQDLLAEYLFSWENVPGTDRERLLRFLSDDINIGWAEEKAKISKSINGKTIVISKVPPKNNLSKSSPHIHTGISWYYRVIPFRMQ</sequence>
<dbReference type="InterPro" id="IPR011646">
    <property type="entry name" value="KAP_P-loop"/>
</dbReference>